<evidence type="ECO:0000313" key="2">
    <source>
        <dbReference type="EMBL" id="KAA6300850.1"/>
    </source>
</evidence>
<sequence>LAIYQEQGKLPVWHLMGCETNCMVGNPGIPVVADAILKGYDGFDKELAYEAMKNSAMLDERGLKYLKEYGYIPYDTNGEEGLSKCMEYAIADWSIAQVAQQMGKTEDYNYFLKRSKAYTYYFDKQTGFVRGLSSKGKFRTSFNPFEAVHRNNDYTEGNAWQYTWLVPHDIPGLVGLFGSNEAFIQKLDSLFIANGSLGEQASPDISGLIGQYAHGNEPSHHIIYMYPYLGQPWKTADKVREVLSVMYNDQPTGLSGNEDVGQMSAWYVLSALGFYQVEPAGGKYIFGSPIINKAIIRVKDGKTFKITAINNSADNKYIQSVNLNSQPYDKYYIDFKDIENGGTLELVMSDKPH</sequence>
<dbReference type="Proteomes" id="UP000324575">
    <property type="component" value="Unassembled WGS sequence"/>
</dbReference>
<feature type="domain" description="Glycosyl hydrolase family 92" evidence="1">
    <location>
        <begin position="1"/>
        <end position="349"/>
    </location>
</feature>
<dbReference type="NCBIfam" id="TIGR01180">
    <property type="entry name" value="aman2_put"/>
    <property type="match status" value="1"/>
</dbReference>
<dbReference type="EMBL" id="SNRX01000044">
    <property type="protein sequence ID" value="KAA6300850.1"/>
    <property type="molecule type" value="Genomic_DNA"/>
</dbReference>
<evidence type="ECO:0000259" key="1">
    <source>
        <dbReference type="Pfam" id="PF07971"/>
    </source>
</evidence>
<dbReference type="GO" id="GO:0000224">
    <property type="term" value="F:peptide-N4-(N-acetyl-beta-glucosaminyl)asparagine amidase activity"/>
    <property type="evidence" value="ECO:0007669"/>
    <property type="project" value="TreeGrafter"/>
</dbReference>
<comment type="caution">
    <text evidence="2">The sequence shown here is derived from an EMBL/GenBank/DDBJ whole genome shotgun (WGS) entry which is preliminary data.</text>
</comment>
<dbReference type="InterPro" id="IPR012939">
    <property type="entry name" value="Glyco_hydro_92"/>
</dbReference>
<dbReference type="Gene3D" id="1.20.1050.60">
    <property type="entry name" value="alpha-1,2-mannosidase"/>
    <property type="match status" value="1"/>
</dbReference>
<dbReference type="GO" id="GO:0005975">
    <property type="term" value="P:carbohydrate metabolic process"/>
    <property type="evidence" value="ECO:0007669"/>
    <property type="project" value="InterPro"/>
</dbReference>
<dbReference type="PANTHER" id="PTHR12143">
    <property type="entry name" value="PEPTIDE N-GLYCANASE PNGASE -RELATED"/>
    <property type="match status" value="1"/>
</dbReference>
<proteinExistence type="predicted"/>
<dbReference type="SUPFAM" id="SSF48208">
    <property type="entry name" value="Six-hairpin glycosidases"/>
    <property type="match status" value="1"/>
</dbReference>
<gene>
    <name evidence="2" type="ORF">EZS26_003015</name>
</gene>
<dbReference type="GO" id="GO:0005829">
    <property type="term" value="C:cytosol"/>
    <property type="evidence" value="ECO:0007669"/>
    <property type="project" value="TreeGrafter"/>
</dbReference>
<dbReference type="InterPro" id="IPR050883">
    <property type="entry name" value="PNGase"/>
</dbReference>
<dbReference type="PANTHER" id="PTHR12143:SF39">
    <property type="entry name" value="SECRETED PROTEIN"/>
    <property type="match status" value="1"/>
</dbReference>
<dbReference type="AlphaFoldDB" id="A0A5M8NVZ6"/>
<dbReference type="Pfam" id="PF07971">
    <property type="entry name" value="Glyco_hydro_92"/>
    <property type="match status" value="1"/>
</dbReference>
<evidence type="ECO:0000313" key="3">
    <source>
        <dbReference type="Proteomes" id="UP000324575"/>
    </source>
</evidence>
<organism evidence="2 3">
    <name type="scientific">Candidatus Ordinivivax streblomastigis</name>
    <dbReference type="NCBI Taxonomy" id="2540710"/>
    <lineage>
        <taxon>Bacteria</taxon>
        <taxon>Pseudomonadati</taxon>
        <taxon>Bacteroidota</taxon>
        <taxon>Bacteroidia</taxon>
        <taxon>Bacteroidales</taxon>
        <taxon>Candidatus Ordinivivax</taxon>
    </lineage>
</organism>
<dbReference type="InterPro" id="IPR008928">
    <property type="entry name" value="6-hairpin_glycosidase_sf"/>
</dbReference>
<dbReference type="Gene3D" id="1.20.1610.10">
    <property type="entry name" value="alpha-1,2-mannosidases domains"/>
    <property type="match status" value="1"/>
</dbReference>
<dbReference type="InterPro" id="IPR005887">
    <property type="entry name" value="GH92_a_mannosidase_put"/>
</dbReference>
<dbReference type="GO" id="GO:0006516">
    <property type="term" value="P:glycoprotein catabolic process"/>
    <property type="evidence" value="ECO:0007669"/>
    <property type="project" value="TreeGrafter"/>
</dbReference>
<protein>
    <recommendedName>
        <fullName evidence="1">Glycosyl hydrolase family 92 domain-containing protein</fullName>
    </recommendedName>
</protein>
<reference evidence="2 3" key="1">
    <citation type="submission" date="2019-03" db="EMBL/GenBank/DDBJ databases">
        <title>Single cell metagenomics reveals metabolic interactions within the superorganism composed of flagellate Streblomastix strix and complex community of Bacteroidetes bacteria on its surface.</title>
        <authorList>
            <person name="Treitli S.C."/>
            <person name="Kolisko M."/>
            <person name="Husnik F."/>
            <person name="Keeling P."/>
            <person name="Hampl V."/>
        </authorList>
    </citation>
    <scope>NUCLEOTIDE SEQUENCE [LARGE SCALE GENOMIC DNA]</scope>
    <source>
        <strain evidence="2">St1</strain>
    </source>
</reference>
<accession>A0A5M8NVZ6</accession>
<feature type="non-terminal residue" evidence="2">
    <location>
        <position position="1"/>
    </location>
</feature>
<name>A0A5M8NVZ6_9BACT</name>
<dbReference type="Gene3D" id="3.30.2080.10">
    <property type="entry name" value="GH92 mannosidase domain"/>
    <property type="match status" value="1"/>
</dbReference>
<dbReference type="FunFam" id="3.30.2080.10:FF:000001">
    <property type="entry name" value="Alpha-1,2-mannosidase subfamily"/>
    <property type="match status" value="1"/>
</dbReference>